<evidence type="ECO:0000256" key="5">
    <source>
        <dbReference type="ARBA" id="ARBA00023157"/>
    </source>
</evidence>
<dbReference type="EnsemblPlants" id="Kaladp0050s0229.1.v1.1">
    <property type="protein sequence ID" value="Kaladp0050s0229.1.v1.1.CDS.1"/>
    <property type="gene ID" value="Kaladp0050s0229.v1.1"/>
</dbReference>
<feature type="domain" description="Pectinesterase inhibitor" evidence="8">
    <location>
        <begin position="33"/>
        <end position="191"/>
    </location>
</feature>
<comment type="subcellular location">
    <subcellularLocation>
        <location evidence="1">Secreted</location>
        <location evidence="1">Extracellular space</location>
        <location evidence="1">Apoplast</location>
    </subcellularLocation>
</comment>
<dbReference type="InterPro" id="IPR006501">
    <property type="entry name" value="Pectinesterase_inhib_dom"/>
</dbReference>
<evidence type="ECO:0000256" key="6">
    <source>
        <dbReference type="ARBA" id="ARBA00038471"/>
    </source>
</evidence>
<feature type="signal peptide" evidence="7">
    <location>
        <begin position="1"/>
        <end position="23"/>
    </location>
</feature>
<evidence type="ECO:0000256" key="1">
    <source>
        <dbReference type="ARBA" id="ARBA00004271"/>
    </source>
</evidence>
<reference evidence="9" key="1">
    <citation type="submission" date="2021-01" db="UniProtKB">
        <authorList>
            <consortium name="EnsemblPlants"/>
        </authorList>
    </citation>
    <scope>IDENTIFICATION</scope>
</reference>
<sequence length="209" mass="23264">MKGLGLIITCFFFIFFQLYTCTATNSSNQTIETNAEYIKTSCNGTLYPYLCYKSLYAYAARIHASPRQLAHTALLVALREARSTSKLMTRLAHSHNLKPHEAAAIKDCVEEVSDSIDEMKNSVGELQQINSTSDFTMQISDVQTWVSAALTYEDTCMDGFEETSVQKSDVKFIARKHILKIAHLTSNALALVNRFAEKMQDGAAGSKKP</sequence>
<dbReference type="GO" id="GO:0071669">
    <property type="term" value="P:plant-type cell wall organization or biogenesis"/>
    <property type="evidence" value="ECO:0007669"/>
    <property type="project" value="EnsemblPlants"/>
</dbReference>
<dbReference type="FunFam" id="1.20.140.40:FF:000006">
    <property type="entry name" value="Pectinesterase inhibitor 3"/>
    <property type="match status" value="1"/>
</dbReference>
<dbReference type="InterPro" id="IPR051955">
    <property type="entry name" value="PME_Inhibitor"/>
</dbReference>
<proteinExistence type="inferred from homology"/>
<organism evidence="9 10">
    <name type="scientific">Kalanchoe fedtschenkoi</name>
    <name type="common">Lavender scallops</name>
    <name type="synonym">South American air plant</name>
    <dbReference type="NCBI Taxonomy" id="63787"/>
    <lineage>
        <taxon>Eukaryota</taxon>
        <taxon>Viridiplantae</taxon>
        <taxon>Streptophyta</taxon>
        <taxon>Embryophyta</taxon>
        <taxon>Tracheophyta</taxon>
        <taxon>Spermatophyta</taxon>
        <taxon>Magnoliopsida</taxon>
        <taxon>eudicotyledons</taxon>
        <taxon>Gunneridae</taxon>
        <taxon>Pentapetalae</taxon>
        <taxon>Saxifragales</taxon>
        <taxon>Crassulaceae</taxon>
        <taxon>Kalanchoe</taxon>
    </lineage>
</organism>
<keyword evidence="3" id="KW-0964">Secreted</keyword>
<evidence type="ECO:0000256" key="4">
    <source>
        <dbReference type="ARBA" id="ARBA00022729"/>
    </source>
</evidence>
<name>A0A7N0U1A7_KALFE</name>
<dbReference type="SUPFAM" id="SSF101148">
    <property type="entry name" value="Plant invertase/pectin methylesterase inhibitor"/>
    <property type="match status" value="1"/>
</dbReference>
<keyword evidence="5" id="KW-1015">Disulfide bond</keyword>
<accession>A0A7N0U1A7</accession>
<keyword evidence="2" id="KW-0052">Apoplast</keyword>
<dbReference type="PANTHER" id="PTHR31080">
    <property type="entry name" value="PECTINESTERASE INHIBITOR-LIKE"/>
    <property type="match status" value="1"/>
</dbReference>
<dbReference type="PANTHER" id="PTHR31080:SF117">
    <property type="entry name" value="PLANT INVERTASE_PECTIN METHYLESTERASE INHIBITOR SUPERFAMILY PROTEIN"/>
    <property type="match status" value="1"/>
</dbReference>
<dbReference type="CDD" id="cd15798">
    <property type="entry name" value="PMEI-like_3"/>
    <property type="match status" value="1"/>
</dbReference>
<dbReference type="Pfam" id="PF04043">
    <property type="entry name" value="PMEI"/>
    <property type="match status" value="1"/>
</dbReference>
<evidence type="ECO:0000313" key="10">
    <source>
        <dbReference type="Proteomes" id="UP000594263"/>
    </source>
</evidence>
<dbReference type="OMA" id="HTKRNTE"/>
<evidence type="ECO:0000256" key="2">
    <source>
        <dbReference type="ARBA" id="ARBA00022523"/>
    </source>
</evidence>
<evidence type="ECO:0000259" key="8">
    <source>
        <dbReference type="SMART" id="SM00856"/>
    </source>
</evidence>
<dbReference type="SMART" id="SM00856">
    <property type="entry name" value="PMEI"/>
    <property type="match status" value="1"/>
</dbReference>
<keyword evidence="4 7" id="KW-0732">Signal</keyword>
<keyword evidence="10" id="KW-1185">Reference proteome</keyword>
<evidence type="ECO:0000313" key="9">
    <source>
        <dbReference type="EnsemblPlants" id="Kaladp0050s0229.1.v1.1.CDS.1"/>
    </source>
</evidence>
<evidence type="ECO:0000256" key="3">
    <source>
        <dbReference type="ARBA" id="ARBA00022525"/>
    </source>
</evidence>
<dbReference type="AlphaFoldDB" id="A0A7N0U1A7"/>
<feature type="chain" id="PRO_5029594179" description="Pectinesterase inhibitor domain-containing protein" evidence="7">
    <location>
        <begin position="24"/>
        <end position="209"/>
    </location>
</feature>
<dbReference type="Gramene" id="Kaladp0050s0229.1.v1.1">
    <property type="protein sequence ID" value="Kaladp0050s0229.1.v1.1.CDS.1"/>
    <property type="gene ID" value="Kaladp0050s0229.v1.1"/>
</dbReference>
<dbReference type="Gene3D" id="1.20.140.40">
    <property type="entry name" value="Invertase/pectin methylesterase inhibitor family protein"/>
    <property type="match status" value="1"/>
</dbReference>
<dbReference type="Proteomes" id="UP000594263">
    <property type="component" value="Unplaced"/>
</dbReference>
<dbReference type="GO" id="GO:0046910">
    <property type="term" value="F:pectinesterase inhibitor activity"/>
    <property type="evidence" value="ECO:0007669"/>
    <property type="project" value="EnsemblPlants"/>
</dbReference>
<dbReference type="InterPro" id="IPR035513">
    <property type="entry name" value="Invertase/methylesterase_inhib"/>
</dbReference>
<evidence type="ECO:0000256" key="7">
    <source>
        <dbReference type="SAM" id="SignalP"/>
    </source>
</evidence>
<dbReference type="NCBIfam" id="TIGR01614">
    <property type="entry name" value="PME_inhib"/>
    <property type="match status" value="1"/>
</dbReference>
<comment type="similarity">
    <text evidence="6">Belongs to the PMEI family.</text>
</comment>
<dbReference type="GO" id="GO:0048046">
    <property type="term" value="C:apoplast"/>
    <property type="evidence" value="ECO:0007669"/>
    <property type="project" value="UniProtKB-SubCell"/>
</dbReference>
<protein>
    <recommendedName>
        <fullName evidence="8">Pectinesterase inhibitor domain-containing protein</fullName>
    </recommendedName>
</protein>